<dbReference type="EMBL" id="BQNB010017072">
    <property type="protein sequence ID" value="GJT59037.1"/>
    <property type="molecule type" value="Genomic_DNA"/>
</dbReference>
<name>A0ABQ5F8H2_9ASTR</name>
<comment type="caution">
    <text evidence="1">The sequence shown here is derived from an EMBL/GenBank/DDBJ whole genome shotgun (WGS) entry which is preliminary data.</text>
</comment>
<evidence type="ECO:0000313" key="1">
    <source>
        <dbReference type="EMBL" id="GJT59037.1"/>
    </source>
</evidence>
<reference evidence="1" key="2">
    <citation type="submission" date="2022-01" db="EMBL/GenBank/DDBJ databases">
        <authorList>
            <person name="Yamashiro T."/>
            <person name="Shiraishi A."/>
            <person name="Satake H."/>
            <person name="Nakayama K."/>
        </authorList>
    </citation>
    <scope>NUCLEOTIDE SEQUENCE</scope>
</reference>
<organism evidence="1 2">
    <name type="scientific">Tanacetum coccineum</name>
    <dbReference type="NCBI Taxonomy" id="301880"/>
    <lineage>
        <taxon>Eukaryota</taxon>
        <taxon>Viridiplantae</taxon>
        <taxon>Streptophyta</taxon>
        <taxon>Embryophyta</taxon>
        <taxon>Tracheophyta</taxon>
        <taxon>Spermatophyta</taxon>
        <taxon>Magnoliopsida</taxon>
        <taxon>eudicotyledons</taxon>
        <taxon>Gunneridae</taxon>
        <taxon>Pentapetalae</taxon>
        <taxon>asterids</taxon>
        <taxon>campanulids</taxon>
        <taxon>Asterales</taxon>
        <taxon>Asteraceae</taxon>
        <taxon>Asteroideae</taxon>
        <taxon>Anthemideae</taxon>
        <taxon>Anthemidinae</taxon>
        <taxon>Tanacetum</taxon>
    </lineage>
</organism>
<sequence length="147" mass="17107">MSEDDRYDKIQRNELWLMCMFEDRNKERYAHVDWVIAKLMKRKGMVIQEGSIIICGQIVTKLVKKLQLLSNDVLDGLRDPNYCRSLDATTPRELIGPDGRLIVKDPSPGVPRQSYHSDRYASVFEYMVGHYEVSLDGYFGPPEYDEQ</sequence>
<keyword evidence="2" id="KW-1185">Reference proteome</keyword>
<proteinExistence type="predicted"/>
<evidence type="ECO:0000313" key="2">
    <source>
        <dbReference type="Proteomes" id="UP001151760"/>
    </source>
</evidence>
<reference evidence="1" key="1">
    <citation type="journal article" date="2022" name="Int. J. Mol. Sci.">
        <title>Draft Genome of Tanacetum Coccineum: Genomic Comparison of Closely Related Tanacetum-Family Plants.</title>
        <authorList>
            <person name="Yamashiro T."/>
            <person name="Shiraishi A."/>
            <person name="Nakayama K."/>
            <person name="Satake H."/>
        </authorList>
    </citation>
    <scope>NUCLEOTIDE SEQUENCE</scope>
</reference>
<dbReference type="Proteomes" id="UP001151760">
    <property type="component" value="Unassembled WGS sequence"/>
</dbReference>
<accession>A0ABQ5F8H2</accession>
<protein>
    <submittedName>
        <fullName evidence="1">Uncharacterized protein</fullName>
    </submittedName>
</protein>
<gene>
    <name evidence="1" type="ORF">Tco_1002570</name>
</gene>